<evidence type="ECO:0000313" key="2">
    <source>
        <dbReference type="EMBL" id="KAF0736890.1"/>
    </source>
</evidence>
<feature type="transmembrane region" description="Helical" evidence="1">
    <location>
        <begin position="354"/>
        <end position="376"/>
    </location>
</feature>
<dbReference type="AlphaFoldDB" id="A0A6G0XA27"/>
<feature type="transmembrane region" description="Helical" evidence="1">
    <location>
        <begin position="139"/>
        <end position="157"/>
    </location>
</feature>
<protein>
    <submittedName>
        <fullName evidence="2">Uncharacterized protein</fullName>
    </submittedName>
</protein>
<organism evidence="2 4">
    <name type="scientific">Aphanomyces euteiches</name>
    <dbReference type="NCBI Taxonomy" id="100861"/>
    <lineage>
        <taxon>Eukaryota</taxon>
        <taxon>Sar</taxon>
        <taxon>Stramenopiles</taxon>
        <taxon>Oomycota</taxon>
        <taxon>Saprolegniomycetes</taxon>
        <taxon>Saprolegniales</taxon>
        <taxon>Verrucalvaceae</taxon>
        <taxon>Aphanomyces</taxon>
    </lineage>
</organism>
<evidence type="ECO:0000313" key="4">
    <source>
        <dbReference type="Proteomes" id="UP000481153"/>
    </source>
</evidence>
<keyword evidence="1" id="KW-1133">Transmembrane helix</keyword>
<dbReference type="EMBL" id="VJMJ01000087">
    <property type="protein sequence ID" value="KAF0736890.1"/>
    <property type="molecule type" value="Genomic_DNA"/>
</dbReference>
<dbReference type="Proteomes" id="UP000481153">
    <property type="component" value="Unassembled WGS sequence"/>
</dbReference>
<accession>A0A6G0XA27</accession>
<name>A0A6G0XA27_9STRA</name>
<dbReference type="PANTHER" id="PTHR36840">
    <property type="entry name" value="BLL5714 PROTEIN"/>
    <property type="match status" value="1"/>
</dbReference>
<feature type="transmembrane region" description="Helical" evidence="1">
    <location>
        <begin position="388"/>
        <end position="411"/>
    </location>
</feature>
<feature type="transmembrane region" description="Helical" evidence="1">
    <location>
        <begin position="237"/>
        <end position="258"/>
    </location>
</feature>
<comment type="caution">
    <text evidence="2">The sequence shown here is derived from an EMBL/GenBank/DDBJ whole genome shotgun (WGS) entry which is preliminary data.</text>
</comment>
<gene>
    <name evidence="2" type="ORF">Ae201684_007044</name>
    <name evidence="3" type="ORF">Ae201684_007047</name>
</gene>
<dbReference type="InterPro" id="IPR010640">
    <property type="entry name" value="Low_temperature_requirement_A"/>
</dbReference>
<dbReference type="EMBL" id="VJMJ01000087">
    <property type="protein sequence ID" value="KAF0736893.1"/>
    <property type="molecule type" value="Genomic_DNA"/>
</dbReference>
<dbReference type="Pfam" id="PF06772">
    <property type="entry name" value="LtrA"/>
    <property type="match status" value="1"/>
</dbReference>
<feature type="transmembrane region" description="Helical" evidence="1">
    <location>
        <begin position="270"/>
        <end position="293"/>
    </location>
</feature>
<evidence type="ECO:0000313" key="3">
    <source>
        <dbReference type="EMBL" id="KAF0736893.1"/>
    </source>
</evidence>
<feature type="transmembrane region" description="Helical" evidence="1">
    <location>
        <begin position="163"/>
        <end position="186"/>
    </location>
</feature>
<feature type="transmembrane region" description="Helical" evidence="1">
    <location>
        <begin position="55"/>
        <end position="72"/>
    </location>
</feature>
<evidence type="ECO:0000256" key="1">
    <source>
        <dbReference type="SAM" id="Phobius"/>
    </source>
</evidence>
<keyword evidence="4" id="KW-1185">Reference proteome</keyword>
<feature type="transmembrane region" description="Helical" evidence="1">
    <location>
        <begin position="207"/>
        <end position="225"/>
    </location>
</feature>
<keyword evidence="1" id="KW-0812">Transmembrane</keyword>
<proteinExistence type="predicted"/>
<dbReference type="VEuPathDB" id="FungiDB:AeMF1_007536"/>
<keyword evidence="1" id="KW-0472">Membrane</keyword>
<dbReference type="PANTHER" id="PTHR36840:SF1">
    <property type="entry name" value="BLL5714 PROTEIN"/>
    <property type="match status" value="1"/>
</dbReference>
<feature type="transmembrane region" description="Helical" evidence="1">
    <location>
        <begin position="84"/>
        <end position="104"/>
    </location>
</feature>
<reference evidence="2 4" key="1">
    <citation type="submission" date="2019-07" db="EMBL/GenBank/DDBJ databases">
        <title>Genomics analysis of Aphanomyces spp. identifies a new class of oomycete effector associated with host adaptation.</title>
        <authorList>
            <person name="Gaulin E."/>
        </authorList>
    </citation>
    <scope>NUCLEOTIDE SEQUENCE [LARGE SCALE GENOMIC DNA]</scope>
    <source>
        <strain evidence="2 4">ATCC 201684</strain>
    </source>
</reference>
<sequence length="433" mass="49216">MMRTLMSHPSLSADRSGEYEEKSAEWFELFLDLIMVAACSSISEKLRDDLSFHGFLYFSLLATLFTMTWMLYTSFHARFNEKSLLHYLFLYIWLVGLGGMVLAGKPGPTFTFGLLLVRIAQLCMRATMYIMLPRTRHKICVHILVGLVSVATLYLSLYLPPSWTITCYLIAIAVEAVGPLAIPPWVRWYRAIYFERIPMNIDHYKERMGSLVMLTLGEAILSAIIGFKDPSLLTVRYFIMMELALLVLFSMAMFYFAMQPSREFHALRRSLALGTAFTYLHIVLFPALLAMGVSLKFITNSVLKNESLDSTHVAWLFGSISASMFIMLLIRLTHFGGRRPAPSDPEHMKRITNANVWWTLVGFAPLVPIVCAWLLHKYSRDSINPITALVLAAGFNLVFTIIETLVMNVLVDSEPRVSENENARLLDETPDYS</sequence>
<feature type="transmembrane region" description="Helical" evidence="1">
    <location>
        <begin position="313"/>
        <end position="333"/>
    </location>
</feature>